<evidence type="ECO:0000313" key="3">
    <source>
        <dbReference type="Proteomes" id="UP000283269"/>
    </source>
</evidence>
<feature type="compositionally biased region" description="Polar residues" evidence="1">
    <location>
        <begin position="71"/>
        <end position="92"/>
    </location>
</feature>
<comment type="caution">
    <text evidence="2">The sequence shown here is derived from an EMBL/GenBank/DDBJ whole genome shotgun (WGS) entry which is preliminary data.</text>
</comment>
<evidence type="ECO:0000256" key="1">
    <source>
        <dbReference type="SAM" id="MobiDB-lite"/>
    </source>
</evidence>
<organism evidence="2 3">
    <name type="scientific">Psilocybe cyanescens</name>
    <dbReference type="NCBI Taxonomy" id="93625"/>
    <lineage>
        <taxon>Eukaryota</taxon>
        <taxon>Fungi</taxon>
        <taxon>Dikarya</taxon>
        <taxon>Basidiomycota</taxon>
        <taxon>Agaricomycotina</taxon>
        <taxon>Agaricomycetes</taxon>
        <taxon>Agaricomycetidae</taxon>
        <taxon>Agaricales</taxon>
        <taxon>Agaricineae</taxon>
        <taxon>Strophariaceae</taxon>
        <taxon>Psilocybe</taxon>
    </lineage>
</organism>
<keyword evidence="3" id="KW-1185">Reference proteome</keyword>
<dbReference type="Proteomes" id="UP000283269">
    <property type="component" value="Unassembled WGS sequence"/>
</dbReference>
<proteinExistence type="predicted"/>
<dbReference type="OrthoDB" id="3057455at2759"/>
<sequence>MSKAYLSKERQSFIPETLADIEQVVCQVIHGNDGITPSKGRQYESHELHDSLVASVATLFAIREGRHSPEQQEVSDTSAPANTPVLTPSNSFPKKFVPDTNEETMSAARVQQTFSAGASSFNLSLLSDTSEDEDECNLSSLSCLDTLLCSRYIAPQRSSQPSQNIGLGITGIMRKNEQAPFDGLGLVGMHSSRKNPPQTEAEDNIYDAYGEVSSPLLISDESSGTLSESFFQEALLTFLEDPFHSQNVNSIPECKSWYEPEAVSQSPLLFHPESSQYHSARYHSTCHGIPTNLSDSHDPTKLKKHFSSATISSGLKRNEKAKSVSVHASRGRSASWPTASNSPSLRDKNGNRYDRPVAPIPRNAWRM</sequence>
<feature type="compositionally biased region" description="Basic and acidic residues" evidence="1">
    <location>
        <begin position="345"/>
        <end position="355"/>
    </location>
</feature>
<evidence type="ECO:0000313" key="2">
    <source>
        <dbReference type="EMBL" id="PPQ88880.1"/>
    </source>
</evidence>
<reference evidence="2 3" key="1">
    <citation type="journal article" date="2018" name="Evol. Lett.">
        <title>Horizontal gene cluster transfer increased hallucinogenic mushroom diversity.</title>
        <authorList>
            <person name="Reynolds H.T."/>
            <person name="Vijayakumar V."/>
            <person name="Gluck-Thaler E."/>
            <person name="Korotkin H.B."/>
            <person name="Matheny P.B."/>
            <person name="Slot J.C."/>
        </authorList>
    </citation>
    <scope>NUCLEOTIDE SEQUENCE [LARGE SCALE GENOMIC DNA]</scope>
    <source>
        <strain evidence="2 3">2631</strain>
    </source>
</reference>
<dbReference type="InParanoid" id="A0A409XDQ1"/>
<protein>
    <submittedName>
        <fullName evidence="2">Uncharacterized protein</fullName>
    </submittedName>
</protein>
<accession>A0A409XDQ1</accession>
<feature type="compositionally biased region" description="Polar residues" evidence="1">
    <location>
        <begin position="335"/>
        <end position="344"/>
    </location>
</feature>
<dbReference type="EMBL" id="NHYD01001992">
    <property type="protein sequence ID" value="PPQ88880.1"/>
    <property type="molecule type" value="Genomic_DNA"/>
</dbReference>
<dbReference type="AlphaFoldDB" id="A0A409XDQ1"/>
<name>A0A409XDQ1_PSICY</name>
<feature type="region of interest" description="Disordered" evidence="1">
    <location>
        <begin position="67"/>
        <end position="95"/>
    </location>
</feature>
<gene>
    <name evidence="2" type="ORF">CVT25_009115</name>
</gene>
<feature type="region of interest" description="Disordered" evidence="1">
    <location>
        <begin position="291"/>
        <end position="367"/>
    </location>
</feature>